<feature type="transmembrane region" description="Helical" evidence="6">
    <location>
        <begin position="12"/>
        <end position="30"/>
    </location>
</feature>
<evidence type="ECO:0000256" key="6">
    <source>
        <dbReference type="SAM" id="Phobius"/>
    </source>
</evidence>
<dbReference type="InterPro" id="IPR023845">
    <property type="entry name" value="DUF3817_TM"/>
</dbReference>
<feature type="transmembrane region" description="Helical" evidence="6">
    <location>
        <begin position="125"/>
        <end position="145"/>
    </location>
</feature>
<feature type="domain" description="DUF3817" evidence="7">
    <location>
        <begin position="6"/>
        <end position="90"/>
    </location>
</feature>
<dbReference type="GO" id="GO:0005886">
    <property type="term" value="C:plasma membrane"/>
    <property type="evidence" value="ECO:0007669"/>
    <property type="project" value="UniProtKB-SubCell"/>
</dbReference>
<keyword evidence="5 6" id="KW-0472">Membrane</keyword>
<keyword evidence="4 6" id="KW-1133">Transmembrane helix</keyword>
<dbReference type="RefSeq" id="WP_179428732.1">
    <property type="nucleotide sequence ID" value="NZ_JACBZP010000001.1"/>
</dbReference>
<name>A0A7Z0D3W5_9MICO</name>
<evidence type="ECO:0000313" key="9">
    <source>
        <dbReference type="Proteomes" id="UP000539111"/>
    </source>
</evidence>
<accession>A0A7Z0D3W5</accession>
<keyword evidence="3 6" id="KW-0812">Transmembrane</keyword>
<proteinExistence type="predicted"/>
<keyword evidence="2" id="KW-1003">Cell membrane</keyword>
<evidence type="ECO:0000256" key="5">
    <source>
        <dbReference type="ARBA" id="ARBA00023136"/>
    </source>
</evidence>
<evidence type="ECO:0000256" key="3">
    <source>
        <dbReference type="ARBA" id="ARBA00022692"/>
    </source>
</evidence>
<gene>
    <name evidence="8" type="ORF">BJY26_002684</name>
</gene>
<feature type="transmembrane region" description="Helical" evidence="6">
    <location>
        <begin position="42"/>
        <end position="61"/>
    </location>
</feature>
<dbReference type="NCBIfam" id="TIGR03954">
    <property type="entry name" value="integ_memb_HG"/>
    <property type="match status" value="1"/>
</dbReference>
<dbReference type="Proteomes" id="UP000539111">
    <property type="component" value="Unassembled WGS sequence"/>
</dbReference>
<evidence type="ECO:0000259" key="7">
    <source>
        <dbReference type="Pfam" id="PF12823"/>
    </source>
</evidence>
<dbReference type="PANTHER" id="PTHR40077:SF1">
    <property type="entry name" value="MEMBRANE PROTEIN"/>
    <property type="match status" value="1"/>
</dbReference>
<organism evidence="8 9">
    <name type="scientific">Spelaeicoccus albus</name>
    <dbReference type="NCBI Taxonomy" id="1280376"/>
    <lineage>
        <taxon>Bacteria</taxon>
        <taxon>Bacillati</taxon>
        <taxon>Actinomycetota</taxon>
        <taxon>Actinomycetes</taxon>
        <taxon>Micrococcales</taxon>
        <taxon>Brevibacteriaceae</taxon>
        <taxon>Spelaeicoccus</taxon>
    </lineage>
</organism>
<comment type="caution">
    <text evidence="8">The sequence shown here is derived from an EMBL/GenBank/DDBJ whole genome shotgun (WGS) entry which is preliminary data.</text>
</comment>
<dbReference type="Pfam" id="PF12823">
    <property type="entry name" value="DUF3817"/>
    <property type="match status" value="1"/>
</dbReference>
<sequence>MTPRALFRSVAFAEAVTWTLLIIGMFLKYVTNTSDLGVRIGGGIHGFVFLCYIAVTCFLWVNQRWSVKTGSLTALTAILPYVTIPMEKSLDSRDLLGGGWRLAAGGDSPRGMVEHVQAWVLRRPLLAVGTAVVAIAVVFSALLSLGPPTQWFA</sequence>
<evidence type="ECO:0000256" key="2">
    <source>
        <dbReference type="ARBA" id="ARBA00022475"/>
    </source>
</evidence>
<protein>
    <submittedName>
        <fullName evidence="8">Integral membrane protein</fullName>
    </submittedName>
</protein>
<evidence type="ECO:0000313" key="8">
    <source>
        <dbReference type="EMBL" id="NYI68378.1"/>
    </source>
</evidence>
<dbReference type="PANTHER" id="PTHR40077">
    <property type="entry name" value="MEMBRANE PROTEIN-RELATED"/>
    <property type="match status" value="1"/>
</dbReference>
<evidence type="ECO:0000256" key="1">
    <source>
        <dbReference type="ARBA" id="ARBA00004651"/>
    </source>
</evidence>
<dbReference type="EMBL" id="JACBZP010000001">
    <property type="protein sequence ID" value="NYI68378.1"/>
    <property type="molecule type" value="Genomic_DNA"/>
</dbReference>
<reference evidence="8 9" key="1">
    <citation type="submission" date="2020-07" db="EMBL/GenBank/DDBJ databases">
        <title>Sequencing the genomes of 1000 actinobacteria strains.</title>
        <authorList>
            <person name="Klenk H.-P."/>
        </authorList>
    </citation>
    <scope>NUCLEOTIDE SEQUENCE [LARGE SCALE GENOMIC DNA]</scope>
    <source>
        <strain evidence="8 9">DSM 26341</strain>
    </source>
</reference>
<dbReference type="AlphaFoldDB" id="A0A7Z0D3W5"/>
<evidence type="ECO:0000256" key="4">
    <source>
        <dbReference type="ARBA" id="ARBA00022989"/>
    </source>
</evidence>
<keyword evidence="9" id="KW-1185">Reference proteome</keyword>
<comment type="subcellular location">
    <subcellularLocation>
        <location evidence="1">Cell membrane</location>
        <topology evidence="1">Multi-pass membrane protein</topology>
    </subcellularLocation>
</comment>